<comment type="caution">
    <text evidence="1">The sequence shown here is derived from an EMBL/GenBank/DDBJ whole genome shotgun (WGS) entry which is preliminary data.</text>
</comment>
<keyword evidence="2" id="KW-1185">Reference proteome</keyword>
<proteinExistence type="predicted"/>
<reference evidence="1 2" key="1">
    <citation type="submission" date="2015-09" db="EMBL/GenBank/DDBJ databases">
        <title>Draft Genome Sequence of Bradyrhizobium manausense Strain BR 3351T, a Novel Symbiotic Nitrogen-Fixing Alphaproteobacterium Isolated from Brazilian Amazon Rain Forest.</title>
        <authorList>
            <person name="De Araujo J.L."/>
            <person name="Zilli J.E."/>
        </authorList>
    </citation>
    <scope>NUCLEOTIDE SEQUENCE [LARGE SCALE GENOMIC DNA]</scope>
    <source>
        <strain evidence="1 2">BR3351</strain>
    </source>
</reference>
<accession>A0A0R3D631</accession>
<protein>
    <submittedName>
        <fullName evidence="1">Uncharacterized protein</fullName>
    </submittedName>
</protein>
<sequence>MKQRGGRGAIGIAQRPVPLRPKSVAFGVFGRREVAQGAVRPGVVVQQGSRTPTGPFFARFFIDIIPGLVAEFAFMEASRRLMMSLYAALLMDHKRIDGWRFQHGCSIGRHALTLSL</sequence>
<dbReference type="AlphaFoldDB" id="A0A0R3D631"/>
<organism evidence="1 2">
    <name type="scientific">Bradyrhizobium manausense</name>
    <dbReference type="NCBI Taxonomy" id="989370"/>
    <lineage>
        <taxon>Bacteria</taxon>
        <taxon>Pseudomonadati</taxon>
        <taxon>Pseudomonadota</taxon>
        <taxon>Alphaproteobacteria</taxon>
        <taxon>Hyphomicrobiales</taxon>
        <taxon>Nitrobacteraceae</taxon>
        <taxon>Bradyrhizobium</taxon>
    </lineage>
</organism>
<gene>
    <name evidence="1" type="ORF">AOQ71_34425</name>
</gene>
<name>A0A0R3D631_9BRAD</name>
<evidence type="ECO:0000313" key="2">
    <source>
        <dbReference type="Proteomes" id="UP000051936"/>
    </source>
</evidence>
<dbReference type="EMBL" id="LJYG01000109">
    <property type="protein sequence ID" value="KRQ02901.1"/>
    <property type="molecule type" value="Genomic_DNA"/>
</dbReference>
<dbReference type="Proteomes" id="UP000051936">
    <property type="component" value="Unassembled WGS sequence"/>
</dbReference>
<evidence type="ECO:0000313" key="1">
    <source>
        <dbReference type="EMBL" id="KRQ02901.1"/>
    </source>
</evidence>